<evidence type="ECO:0000313" key="1">
    <source>
        <dbReference type="EMBL" id="AGS52691.1"/>
    </source>
</evidence>
<organism evidence="1">
    <name type="scientific">uncultured bacterium contig00064</name>
    <dbReference type="NCBI Taxonomy" id="1181547"/>
    <lineage>
        <taxon>Bacteria</taxon>
        <taxon>environmental samples</taxon>
    </lineage>
</organism>
<dbReference type="Pfam" id="PF13650">
    <property type="entry name" value="Asp_protease_2"/>
    <property type="match status" value="1"/>
</dbReference>
<evidence type="ECO:0008006" key="2">
    <source>
        <dbReference type="Google" id="ProtNLM"/>
    </source>
</evidence>
<dbReference type="CDD" id="cd00303">
    <property type="entry name" value="retropepsin_like"/>
    <property type="match status" value="1"/>
</dbReference>
<dbReference type="InterPro" id="IPR021109">
    <property type="entry name" value="Peptidase_aspartic_dom_sf"/>
</dbReference>
<name>A0A806KLJ9_9BACT</name>
<dbReference type="EMBL" id="JQ844205">
    <property type="protein sequence ID" value="AGS52691.1"/>
    <property type="molecule type" value="Genomic_DNA"/>
</dbReference>
<sequence length="136" mass="14595">MGNVYAEITVTNKSDMIKAKSGYIAEKDIRSVTLKALVDTGATTLVINDELCRQLGLDIIGTRTANLAGGGKGTCKITDSVQIQWKDRFATVDAVVFPDGNPLLGVIPLEFMDLIVDPVRQELVGAHGDQACLMVM</sequence>
<reference evidence="1" key="1">
    <citation type="submission" date="2012-03" db="EMBL/GenBank/DDBJ databases">
        <title>Functional metagenomics reveals considerable lignocellulase gene clusters in the gut microbiome of a wood-feeding higher termite.</title>
        <authorList>
            <person name="Liu N."/>
        </authorList>
    </citation>
    <scope>NUCLEOTIDE SEQUENCE</scope>
</reference>
<accession>A0A806KLJ9</accession>
<protein>
    <recommendedName>
        <fullName evidence="2">Peptidase A2 domain-containing protein</fullName>
    </recommendedName>
</protein>
<proteinExistence type="predicted"/>
<dbReference type="AlphaFoldDB" id="A0A806KLJ9"/>
<dbReference type="Gene3D" id="2.40.70.10">
    <property type="entry name" value="Acid Proteases"/>
    <property type="match status" value="1"/>
</dbReference>
<dbReference type="SUPFAM" id="SSF50630">
    <property type="entry name" value="Acid proteases"/>
    <property type="match status" value="1"/>
</dbReference>